<dbReference type="GO" id="GO:0016301">
    <property type="term" value="F:kinase activity"/>
    <property type="evidence" value="ECO:0007669"/>
    <property type="project" value="UniProtKB-KW"/>
</dbReference>
<keyword evidence="1" id="KW-0175">Coiled coil</keyword>
<evidence type="ECO:0000256" key="1">
    <source>
        <dbReference type="SAM" id="Coils"/>
    </source>
</evidence>
<feature type="coiled-coil region" evidence="1">
    <location>
        <begin position="254"/>
        <end position="281"/>
    </location>
</feature>
<dbReference type="CDD" id="cd16935">
    <property type="entry name" value="HATPase_AgrC-ComD-like"/>
    <property type="match status" value="1"/>
</dbReference>
<dbReference type="InterPro" id="IPR036890">
    <property type="entry name" value="HATPase_C_sf"/>
</dbReference>
<keyword evidence="4" id="KW-0808">Transferase</keyword>
<dbReference type="SUPFAM" id="SSF55874">
    <property type="entry name" value="ATPase domain of HSP90 chaperone/DNA topoisomerase II/histidine kinase"/>
    <property type="match status" value="1"/>
</dbReference>
<organism evidence="4 5">
    <name type="scientific">Bifidobacterium dentium JCVIHMP022</name>
    <dbReference type="NCBI Taxonomy" id="553191"/>
    <lineage>
        <taxon>Bacteria</taxon>
        <taxon>Bacillati</taxon>
        <taxon>Actinomycetota</taxon>
        <taxon>Actinomycetes</taxon>
        <taxon>Bifidobacteriales</taxon>
        <taxon>Bifidobacteriaceae</taxon>
        <taxon>Bifidobacterium</taxon>
    </lineage>
</organism>
<feature type="transmembrane region" description="Helical" evidence="2">
    <location>
        <begin position="128"/>
        <end position="151"/>
    </location>
</feature>
<dbReference type="EMBL" id="AEHJ01000028">
    <property type="protein sequence ID" value="EFO77485.1"/>
    <property type="molecule type" value="Genomic_DNA"/>
</dbReference>
<keyword evidence="4" id="KW-0418">Kinase</keyword>
<dbReference type="Gene3D" id="3.30.565.10">
    <property type="entry name" value="Histidine kinase-like ATPase, C-terminal domain"/>
    <property type="match status" value="1"/>
</dbReference>
<dbReference type="Pfam" id="PF14501">
    <property type="entry name" value="HATPase_c_5"/>
    <property type="match status" value="1"/>
</dbReference>
<feature type="transmembrane region" description="Helical" evidence="2">
    <location>
        <begin position="171"/>
        <end position="190"/>
    </location>
</feature>
<feature type="domain" description="Sensor histidine kinase NatK-like C-terminal" evidence="3">
    <location>
        <begin position="345"/>
        <end position="449"/>
    </location>
</feature>
<feature type="transmembrane region" description="Helical" evidence="2">
    <location>
        <begin position="94"/>
        <end position="116"/>
    </location>
</feature>
<feature type="transmembrane region" description="Helical" evidence="2">
    <location>
        <begin position="210"/>
        <end position="228"/>
    </location>
</feature>
<accession>A0AB72Z4R6</accession>
<protein>
    <submittedName>
        <fullName evidence="4">Sensor histidine kinase VirS domain protein</fullName>
    </submittedName>
</protein>
<feature type="transmembrane region" description="Helical" evidence="2">
    <location>
        <begin position="65"/>
        <end position="82"/>
    </location>
</feature>
<dbReference type="RefSeq" id="WP_003841141.1">
    <property type="nucleotide sequence ID" value="NZ_AEHJ01000028.1"/>
</dbReference>
<evidence type="ECO:0000313" key="4">
    <source>
        <dbReference type="EMBL" id="EFO77485.1"/>
    </source>
</evidence>
<dbReference type="Proteomes" id="UP000003457">
    <property type="component" value="Unassembled WGS sequence"/>
</dbReference>
<feature type="transmembrane region" description="Helical" evidence="2">
    <location>
        <begin position="40"/>
        <end position="59"/>
    </location>
</feature>
<name>A0AB72Z4R6_9BIFI</name>
<keyword evidence="2" id="KW-1133">Transmembrane helix</keyword>
<evidence type="ECO:0000259" key="3">
    <source>
        <dbReference type="Pfam" id="PF14501"/>
    </source>
</evidence>
<dbReference type="AlphaFoldDB" id="A0AB72Z4R6"/>
<keyword evidence="2" id="KW-0472">Membrane</keyword>
<evidence type="ECO:0000256" key="2">
    <source>
        <dbReference type="SAM" id="Phobius"/>
    </source>
</evidence>
<dbReference type="InterPro" id="IPR032834">
    <property type="entry name" value="NatK-like_C"/>
</dbReference>
<comment type="caution">
    <text evidence="4">The sequence shown here is derived from an EMBL/GenBank/DDBJ whole genome shotgun (WGS) entry which is preliminary data.</text>
</comment>
<proteinExistence type="predicted"/>
<evidence type="ECO:0000313" key="5">
    <source>
        <dbReference type="Proteomes" id="UP000003457"/>
    </source>
</evidence>
<gene>
    <name evidence="4" type="ORF">HMPREF9003_1377</name>
</gene>
<sequence>MDTVGAIPDIPKLYTALAEWCSCVMYISICVRRWPRVKDVVILLSGLAALISVQIAIGIVPVSLWLPGMAVALAIMTLMFRLCCRFDMSTCLYWLMRSFLLAEFAASLDWQLYFYLAEQNDWETNRTMALAMQILMLIVVYGMSMGIAAILDLRHLRNLEDTDMRIGSLNITMRELSTAVIIAITTFALSNLSYVSTATPFTSAIGTEVFNIRTLVGFGGVAFLYAYHIQLCEQHAMRELSSIRNILQAQYLQYQQSKENIAIINRKYHDLKHQIAVLRNETDPGKREVYLDDIEQGIKQYESQYKTGNAVLDTILTSKALGCAKDDIELTCVADGTLLGCVSEMDMCTLVGNALDNAIEYERLLDDGERRLIHVTVSRVNGFVLIRVENYINNPGAFVIRNGLPVTTKGNTDYHGFGLKSIRYTAMSYGGTLTVTIRDHWFDLRVLIPLRSRNGTLRKTTSNETFVPSSSDNNR</sequence>
<reference evidence="4 5" key="1">
    <citation type="submission" date="2010-10" db="EMBL/GenBank/DDBJ databases">
        <authorList>
            <person name="Durkin A.S."/>
            <person name="Madupu R."/>
            <person name="Torralba M."/>
            <person name="Gillis M."/>
            <person name="Methe B."/>
            <person name="Sutton G."/>
            <person name="Nelson K.E."/>
        </authorList>
    </citation>
    <scope>NUCLEOTIDE SEQUENCE [LARGE SCALE GENOMIC DNA]</scope>
    <source>
        <strain evidence="4 5">JCVIHMP022</strain>
    </source>
</reference>
<keyword evidence="2" id="KW-0812">Transmembrane</keyword>